<evidence type="ECO:0000259" key="5">
    <source>
        <dbReference type="Pfam" id="PF06969"/>
    </source>
</evidence>
<dbReference type="InterPro" id="IPR058240">
    <property type="entry name" value="rSAM_sf"/>
</dbReference>
<proteinExistence type="predicted"/>
<keyword evidence="7" id="KW-1185">Reference proteome</keyword>
<dbReference type="PANTHER" id="PTHR13932:SF6">
    <property type="entry name" value="OXYGEN-INDEPENDENT COPROPORPHYRINOGEN III OXIDASE"/>
    <property type="match status" value="1"/>
</dbReference>
<comment type="caution">
    <text evidence="6">The sequence shown here is derived from an EMBL/GenBank/DDBJ whole genome shotgun (WGS) entry which is preliminary data.</text>
</comment>
<evidence type="ECO:0000313" key="6">
    <source>
        <dbReference type="EMBL" id="MBV4455247.1"/>
    </source>
</evidence>
<evidence type="ECO:0000313" key="7">
    <source>
        <dbReference type="Proteomes" id="UP001048976"/>
    </source>
</evidence>
<protein>
    <recommendedName>
        <fullName evidence="1">Oxygen-independent coproporphyrinogen III oxidase</fullName>
    </recommendedName>
    <alternativeName>
        <fullName evidence="3">Coproporphyrinogen III dehydrogenase</fullName>
    </alternativeName>
</protein>
<dbReference type="SUPFAM" id="SSF102114">
    <property type="entry name" value="Radical SAM enzymes"/>
    <property type="match status" value="1"/>
</dbReference>
<sequence>MHTVIPLARARHDQGVLDLNGHADIRRFHAGVGSLDVLRALRGSRQRQRPLALTLRWPASAPEAYRRSLAQEIHLVGCHLGSRQPVDYFQWRGPAPVGDVQALMAPLFERLHFLEHDRGDYGIDLDPRHTDWASVGVLRELGFNRVCIGVPDARAEDDYSQAYYRDPAPIESLIDAARTFDFRSVSVDLGYGSAWQTLASFEAKLASLIALEPDRLQVFDYATPPSRYPAQPAQALCSAADKTAMRQLCFARLDAAGYHYIGLGQFARGDDDLTQAQERGRLSRTCEGFTLHGYCDHIGLGLGAISQIDTLCAQNATDEQRYAQALGNGQLATCQGWQRDTGDALREYVAERLACDLELDIQAIERRYGVMFARYFSATWPLLEQWSREGLIELSAQFLCVLPAGRTRVDELCGLFELPIARSEPNTECGSGLARESGGSVDQSGA</sequence>
<evidence type="ECO:0000256" key="2">
    <source>
        <dbReference type="ARBA" id="ARBA00023002"/>
    </source>
</evidence>
<reference evidence="6" key="1">
    <citation type="submission" date="2021-06" db="EMBL/GenBank/DDBJ databases">
        <title>Updating the genus Pseudomonas: Description of 43 new species and partition of the Pseudomonas putida group.</title>
        <authorList>
            <person name="Girard L."/>
            <person name="Lood C."/>
            <person name="Vandamme P."/>
            <person name="Rokni-Zadeh H."/>
            <person name="Van Noort V."/>
            <person name="Hofte M."/>
            <person name="Lavigne R."/>
            <person name="De Mot R."/>
        </authorList>
    </citation>
    <scope>NUCLEOTIDE SEQUENCE</scope>
    <source>
        <strain evidence="6">SWRI103</strain>
    </source>
</reference>
<accession>A0ABS6P445</accession>
<dbReference type="Gene3D" id="1.10.10.920">
    <property type="match status" value="1"/>
</dbReference>
<dbReference type="Proteomes" id="UP001048976">
    <property type="component" value="Unassembled WGS sequence"/>
</dbReference>
<dbReference type="EMBL" id="JAHSTY010000002">
    <property type="protein sequence ID" value="MBV4455247.1"/>
    <property type="molecule type" value="Genomic_DNA"/>
</dbReference>
<dbReference type="InterPro" id="IPR010723">
    <property type="entry name" value="HemN_C"/>
</dbReference>
<feature type="domain" description="HemN C-terminal" evidence="5">
    <location>
        <begin position="343"/>
        <end position="406"/>
    </location>
</feature>
<dbReference type="Pfam" id="PF06969">
    <property type="entry name" value="HemN_C"/>
    <property type="match status" value="1"/>
</dbReference>
<evidence type="ECO:0000256" key="3">
    <source>
        <dbReference type="ARBA" id="ARBA00030263"/>
    </source>
</evidence>
<keyword evidence="2" id="KW-0560">Oxidoreductase</keyword>
<feature type="region of interest" description="Disordered" evidence="4">
    <location>
        <begin position="426"/>
        <end position="446"/>
    </location>
</feature>
<dbReference type="PANTHER" id="PTHR13932">
    <property type="entry name" value="COPROPORPHYRINIGEN III OXIDASE"/>
    <property type="match status" value="1"/>
</dbReference>
<evidence type="ECO:0000256" key="4">
    <source>
        <dbReference type="SAM" id="MobiDB-lite"/>
    </source>
</evidence>
<name>A0ABS6P445_9PSED</name>
<evidence type="ECO:0000256" key="1">
    <source>
        <dbReference type="ARBA" id="ARBA00020156"/>
    </source>
</evidence>
<organism evidence="6 7">
    <name type="scientific">Pseudomonas azadiae</name>
    <dbReference type="NCBI Taxonomy" id="2843612"/>
    <lineage>
        <taxon>Bacteria</taxon>
        <taxon>Pseudomonadati</taxon>
        <taxon>Pseudomonadota</taxon>
        <taxon>Gammaproteobacteria</taxon>
        <taxon>Pseudomonadales</taxon>
        <taxon>Pseudomonadaceae</taxon>
        <taxon>Pseudomonas</taxon>
    </lineage>
</organism>
<dbReference type="RefSeq" id="WP_169377329.1">
    <property type="nucleotide sequence ID" value="NZ_JAHSTY010000002.1"/>
</dbReference>
<dbReference type="InterPro" id="IPR034505">
    <property type="entry name" value="Coproporphyrinogen-III_oxidase"/>
</dbReference>
<gene>
    <name evidence="6" type="ORF">KVG91_21950</name>
</gene>